<organism evidence="2">
    <name type="scientific">Chromera velia CCMP2878</name>
    <dbReference type="NCBI Taxonomy" id="1169474"/>
    <lineage>
        <taxon>Eukaryota</taxon>
        <taxon>Sar</taxon>
        <taxon>Alveolata</taxon>
        <taxon>Colpodellida</taxon>
        <taxon>Chromeraceae</taxon>
        <taxon>Chromera</taxon>
    </lineage>
</organism>
<sequence length="194" mass="21411">MILASSFDISQTSYRILATIHYVTTMATAYAILPENDVYAKALFFMHETRNLVNGILLLLGEMGSILATDMQNRLDRLSHRLNAIPSSSLKGRGGHPRRSKHDRKEQSEQEGSEGHRLPLPLPLPPPKKEKKKGKDVKIPTSLNASGSEAAAGPIEAFAAHREAEDDKDDCSDERDVSAPLFEGSIEKDLNHLK</sequence>
<dbReference type="VEuPathDB" id="CryptoDB:Cvel_25314"/>
<feature type="compositionally biased region" description="Basic and acidic residues" evidence="1">
    <location>
        <begin position="103"/>
        <end position="117"/>
    </location>
</feature>
<protein>
    <submittedName>
        <fullName evidence="2">Uncharacterized protein</fullName>
    </submittedName>
</protein>
<dbReference type="EMBL" id="CDMZ01002040">
    <property type="protein sequence ID" value="CEM40459.1"/>
    <property type="molecule type" value="Genomic_DNA"/>
</dbReference>
<feature type="compositionally biased region" description="Basic and acidic residues" evidence="1">
    <location>
        <begin position="185"/>
        <end position="194"/>
    </location>
</feature>
<name>A0A0G4H9K3_9ALVE</name>
<feature type="region of interest" description="Disordered" evidence="1">
    <location>
        <begin position="83"/>
        <end position="194"/>
    </location>
</feature>
<dbReference type="AlphaFoldDB" id="A0A0G4H9K3"/>
<evidence type="ECO:0000313" key="2">
    <source>
        <dbReference type="EMBL" id="CEM40459.1"/>
    </source>
</evidence>
<gene>
    <name evidence="2" type="ORF">Cvel_25314</name>
</gene>
<feature type="compositionally biased region" description="Basic residues" evidence="1">
    <location>
        <begin position="93"/>
        <end position="102"/>
    </location>
</feature>
<reference evidence="2" key="1">
    <citation type="submission" date="2014-11" db="EMBL/GenBank/DDBJ databases">
        <authorList>
            <person name="Otto D Thomas"/>
            <person name="Naeem Raeece"/>
        </authorList>
    </citation>
    <scope>NUCLEOTIDE SEQUENCE</scope>
</reference>
<evidence type="ECO:0000256" key="1">
    <source>
        <dbReference type="SAM" id="MobiDB-lite"/>
    </source>
</evidence>
<accession>A0A0G4H9K3</accession>
<proteinExistence type="predicted"/>